<gene>
    <name evidence="1" type="ORF">QEH59_08630</name>
</gene>
<dbReference type="Proteomes" id="UP001243717">
    <property type="component" value="Unassembled WGS sequence"/>
</dbReference>
<dbReference type="RefSeq" id="WP_308984965.1">
    <property type="nucleotide sequence ID" value="NZ_JARXIC010000011.1"/>
</dbReference>
<proteinExistence type="predicted"/>
<name>A0ABU1AI78_9BACT</name>
<sequence>MDFAKVIQEVTINSRHGMARLTETDRKALLESPAWTEPDAMRSPRIVEPTPEGRARYVRWASEASKFFKGSKPVRFVGEH</sequence>
<dbReference type="EMBL" id="JARXIC010000011">
    <property type="protein sequence ID" value="MDQ8194490.1"/>
    <property type="molecule type" value="Genomic_DNA"/>
</dbReference>
<evidence type="ECO:0000313" key="2">
    <source>
        <dbReference type="Proteomes" id="UP001243717"/>
    </source>
</evidence>
<keyword evidence="2" id="KW-1185">Reference proteome</keyword>
<accession>A0ABU1AI78</accession>
<protein>
    <submittedName>
        <fullName evidence="1">Uncharacterized protein</fullName>
    </submittedName>
</protein>
<comment type="caution">
    <text evidence="1">The sequence shown here is derived from an EMBL/GenBank/DDBJ whole genome shotgun (WGS) entry which is preliminary data.</text>
</comment>
<reference evidence="1 2" key="1">
    <citation type="submission" date="2023-04" db="EMBL/GenBank/DDBJ databases">
        <title>A novel bacteria isolated from coastal sediment.</title>
        <authorList>
            <person name="Liu X.-J."/>
            <person name="Du Z.-J."/>
        </authorList>
    </citation>
    <scope>NUCLEOTIDE SEQUENCE [LARGE SCALE GENOMIC DNA]</scope>
    <source>
        <strain evidence="1 2">SDUM461004</strain>
    </source>
</reference>
<organism evidence="1 2">
    <name type="scientific">Thalassobacterium sedimentorum</name>
    <dbReference type="NCBI Taxonomy" id="3041258"/>
    <lineage>
        <taxon>Bacteria</taxon>
        <taxon>Pseudomonadati</taxon>
        <taxon>Verrucomicrobiota</taxon>
        <taxon>Opitutia</taxon>
        <taxon>Puniceicoccales</taxon>
        <taxon>Coraliomargaritaceae</taxon>
        <taxon>Thalassobacterium</taxon>
    </lineage>
</organism>
<evidence type="ECO:0000313" key="1">
    <source>
        <dbReference type="EMBL" id="MDQ8194490.1"/>
    </source>
</evidence>